<protein>
    <submittedName>
        <fullName evidence="1">Uncharacterized protein</fullName>
    </submittedName>
</protein>
<dbReference type="EMBL" id="NHTK01004771">
    <property type="protein sequence ID" value="PPQ85047.1"/>
    <property type="molecule type" value="Genomic_DNA"/>
</dbReference>
<dbReference type="OrthoDB" id="2865258at2759"/>
<evidence type="ECO:0000313" key="2">
    <source>
        <dbReference type="Proteomes" id="UP000284842"/>
    </source>
</evidence>
<keyword evidence="2" id="KW-1185">Reference proteome</keyword>
<dbReference type="Proteomes" id="UP000284842">
    <property type="component" value="Unassembled WGS sequence"/>
</dbReference>
<proteinExistence type="predicted"/>
<organism evidence="1 2">
    <name type="scientific">Panaeolus cyanescens</name>
    <dbReference type="NCBI Taxonomy" id="181874"/>
    <lineage>
        <taxon>Eukaryota</taxon>
        <taxon>Fungi</taxon>
        <taxon>Dikarya</taxon>
        <taxon>Basidiomycota</taxon>
        <taxon>Agaricomycotina</taxon>
        <taxon>Agaricomycetes</taxon>
        <taxon>Agaricomycetidae</taxon>
        <taxon>Agaricales</taxon>
        <taxon>Agaricineae</taxon>
        <taxon>Galeropsidaceae</taxon>
        <taxon>Panaeolus</taxon>
    </lineage>
</organism>
<comment type="caution">
    <text evidence="1">The sequence shown here is derived from an EMBL/GenBank/DDBJ whole genome shotgun (WGS) entry which is preliminary data.</text>
</comment>
<sequence>MNKIWVPDFRNDLKQNRSSEFMLGWSEEDRNRQVAQWGVKKPYVLFSRHPNMGAGFPYPSPRRFNELVIYPQVQENLILTIRMSDAELRSATNVYYEGKIHDWNITIPQETRNDFAQHRENIG</sequence>
<dbReference type="AlphaFoldDB" id="A0A409X2S4"/>
<gene>
    <name evidence="1" type="ORF">CVT24_010226</name>
</gene>
<name>A0A409X2S4_9AGAR</name>
<dbReference type="InParanoid" id="A0A409X2S4"/>
<dbReference type="STRING" id="181874.A0A409X2S4"/>
<evidence type="ECO:0000313" key="1">
    <source>
        <dbReference type="EMBL" id="PPQ85047.1"/>
    </source>
</evidence>
<accession>A0A409X2S4</accession>
<reference evidence="1 2" key="1">
    <citation type="journal article" date="2018" name="Evol. Lett.">
        <title>Horizontal gene cluster transfer increased hallucinogenic mushroom diversity.</title>
        <authorList>
            <person name="Reynolds H.T."/>
            <person name="Vijayakumar V."/>
            <person name="Gluck-Thaler E."/>
            <person name="Korotkin H.B."/>
            <person name="Matheny P.B."/>
            <person name="Slot J.C."/>
        </authorList>
    </citation>
    <scope>NUCLEOTIDE SEQUENCE [LARGE SCALE GENOMIC DNA]</scope>
    <source>
        <strain evidence="1 2">2629</strain>
    </source>
</reference>